<dbReference type="GO" id="GO:0035303">
    <property type="term" value="P:regulation of dephosphorylation"/>
    <property type="evidence" value="ECO:0007669"/>
    <property type="project" value="TreeGrafter"/>
</dbReference>
<dbReference type="GO" id="GO:0005829">
    <property type="term" value="C:cytosol"/>
    <property type="evidence" value="ECO:0007669"/>
    <property type="project" value="TreeGrafter"/>
</dbReference>
<dbReference type="KEGG" id="cten:18248208"/>
<dbReference type="HOGENOM" id="CLU_041824_2_0_1"/>
<dbReference type="PANTHER" id="PTHR10933">
    <property type="entry name" value="IMMUNOGLOBULIN-BINDING PROTEIN 1"/>
    <property type="match status" value="1"/>
</dbReference>
<dbReference type="Gene3D" id="1.25.40.540">
    <property type="entry name" value="TAP42-like family"/>
    <property type="match status" value="1"/>
</dbReference>
<dbReference type="GeneID" id="18248208"/>
<proteinExistence type="predicted"/>
<dbReference type="eggNOG" id="KOG2830">
    <property type="taxonomic scope" value="Eukaryota"/>
</dbReference>
<sequence>MSNGPNEQATVGERYEHLISKFTALEAKPIPKNSKEYQTQLYSLIKQFKFIDKIIADLDLFSDNEFIEEINVNYLPFLNVNYYLGELFLNFMVDANLELSIDFKADNLKISSEYFNLYLQRLIELELLNPLQTKQLKGYSLNREEKIQQYRYQKELEGKLALVHTTEDEDIKRQLYLDHINLLTIRALHHLQMIEMEIQVLSNRPSSIEEISAPIQPNNEDRRKQTADDYTTRLETLPQNQPIQNLLSKGRVLQPFTLTRQDLKNKVFGTGQVLPSMTVEEYLDYELANGKMAQPEEPPANSDDEDEDNEDEEYRKREWDDWKDANPKGIGNTMNRG</sequence>
<feature type="compositionally biased region" description="Acidic residues" evidence="1">
    <location>
        <begin position="302"/>
        <end position="312"/>
    </location>
</feature>
<evidence type="ECO:0000313" key="3">
    <source>
        <dbReference type="Proteomes" id="UP000000707"/>
    </source>
</evidence>
<dbReference type="PANTHER" id="PTHR10933:SF9">
    <property type="entry name" value="IMMUNOGLOBULIN-BINDING PROTEIN 1"/>
    <property type="match status" value="1"/>
</dbReference>
<dbReference type="Pfam" id="PF04177">
    <property type="entry name" value="TAP42"/>
    <property type="match status" value="1"/>
</dbReference>
<feature type="region of interest" description="Disordered" evidence="1">
    <location>
        <begin position="288"/>
        <end position="337"/>
    </location>
</feature>
<evidence type="ECO:0000256" key="1">
    <source>
        <dbReference type="SAM" id="MobiDB-lite"/>
    </source>
</evidence>
<accession>G3BCI0</accession>
<gene>
    <name evidence="2" type="ORF">CANTEDRAFT_116231</name>
</gene>
<protein>
    <submittedName>
        <fullName evidence="2">TAP42-like protein</fullName>
    </submittedName>
</protein>
<dbReference type="InterPro" id="IPR038511">
    <property type="entry name" value="TAP42/TAP46-like_sf"/>
</dbReference>
<dbReference type="EMBL" id="GL996528">
    <property type="protein sequence ID" value="EGV60166.1"/>
    <property type="molecule type" value="Genomic_DNA"/>
</dbReference>
<reference evidence="2 3" key="1">
    <citation type="journal article" date="2011" name="Proc. Natl. Acad. Sci. U.S.A.">
        <title>Comparative genomics of xylose-fermenting fungi for enhanced biofuel production.</title>
        <authorList>
            <person name="Wohlbach D.J."/>
            <person name="Kuo A."/>
            <person name="Sato T.K."/>
            <person name="Potts K.M."/>
            <person name="Salamov A.A."/>
            <person name="LaButti K.M."/>
            <person name="Sun H."/>
            <person name="Clum A."/>
            <person name="Pangilinan J.L."/>
            <person name="Lindquist E.A."/>
            <person name="Lucas S."/>
            <person name="Lapidus A."/>
            <person name="Jin M."/>
            <person name="Gunawan C."/>
            <person name="Balan V."/>
            <person name="Dale B.E."/>
            <person name="Jeffries T.W."/>
            <person name="Zinkel R."/>
            <person name="Barry K.W."/>
            <person name="Grigoriev I.V."/>
            <person name="Gasch A.P."/>
        </authorList>
    </citation>
    <scope>NUCLEOTIDE SEQUENCE [LARGE SCALE GENOMIC DNA]</scope>
    <source>
        <strain evidence="3">ATCC 10573 / BCRC 21748 / CBS 615 / JCM 9827 / NBRC 10315 / NRRL Y-1498 / VKM Y-70</strain>
    </source>
</reference>
<name>G3BCI0_CANTC</name>
<dbReference type="OrthoDB" id="10261753at2759"/>
<dbReference type="GO" id="GO:0009966">
    <property type="term" value="P:regulation of signal transduction"/>
    <property type="evidence" value="ECO:0007669"/>
    <property type="project" value="InterPro"/>
</dbReference>
<dbReference type="InterPro" id="IPR007304">
    <property type="entry name" value="TAP46-like"/>
</dbReference>
<dbReference type="GO" id="GO:0051721">
    <property type="term" value="F:protein phosphatase 2A binding"/>
    <property type="evidence" value="ECO:0007669"/>
    <property type="project" value="TreeGrafter"/>
</dbReference>
<dbReference type="AlphaFoldDB" id="G3BCI0"/>
<dbReference type="STRING" id="590646.G3BCI0"/>
<evidence type="ECO:0000313" key="2">
    <source>
        <dbReference type="EMBL" id="EGV60166.1"/>
    </source>
</evidence>
<keyword evidence="3" id="KW-1185">Reference proteome</keyword>
<organism evidence="3">
    <name type="scientific">Candida tenuis (strain ATCC 10573 / BCRC 21748 / CBS 615 / JCM 9827 / NBRC 10315 / NRRL Y-1498 / VKM Y-70)</name>
    <name type="common">Yeast</name>
    <name type="synonym">Yamadazyma tenuis</name>
    <dbReference type="NCBI Taxonomy" id="590646"/>
    <lineage>
        <taxon>Eukaryota</taxon>
        <taxon>Fungi</taxon>
        <taxon>Dikarya</taxon>
        <taxon>Ascomycota</taxon>
        <taxon>Saccharomycotina</taxon>
        <taxon>Pichiomycetes</taxon>
        <taxon>Debaryomycetaceae</taxon>
        <taxon>Yamadazyma</taxon>
    </lineage>
</organism>
<feature type="compositionally biased region" description="Basic and acidic residues" evidence="1">
    <location>
        <begin position="313"/>
        <end position="326"/>
    </location>
</feature>
<dbReference type="Proteomes" id="UP000000707">
    <property type="component" value="Unassembled WGS sequence"/>
</dbReference>